<evidence type="ECO:0000256" key="3">
    <source>
        <dbReference type="ARBA" id="ARBA00044493"/>
    </source>
</evidence>
<protein>
    <recommendedName>
        <fullName evidence="9">Pentacotripeptide-repeat region of PRORP domain-containing protein</fullName>
    </recommendedName>
</protein>
<proteinExistence type="inferred from homology"/>
<evidence type="ECO:0000256" key="1">
    <source>
        <dbReference type="ARBA" id="ARBA00006192"/>
    </source>
</evidence>
<dbReference type="PANTHER" id="PTHR47936:SF1">
    <property type="entry name" value="PENTATRICOPEPTIDE REPEAT-CONTAINING PROTEIN GUN1, CHLOROPLASTIC"/>
    <property type="match status" value="1"/>
</dbReference>
<accession>A0A1Y2G2D0</accession>
<comment type="function">
    <text evidence="3">Regulates mitochondrial small subunit maturation by controlling 15S rRNA 5'-end processing. Localizes to the 5' precursor of the 15S rRNA in a position that is subsequently occupied by mS47 in the mature yeast mtSSU. Uses structure and sequence-specific RNA recognition, binding to a single-stranded region of the precursor and specifically recognizing bases -6 to -1. The exchange of Ccm1 for mS47 is coupled to the irreversible removal of precursor rRNA that is accompanied by conformational changes of the mitoribosomal proteins uS5m and mS26. These conformational changes signal completion of 5'-end rRNA processing through protection of the mature 5'-end of the 15S rRNA and stabilization of mS47. The removal of the 5' precursor together with the dissociation of Ccm1 may be catalyzed by the 5'-3' exoribonuclease Pet127. Involved in the specific removal of group I introns in mitochondrial encoded transcripts.</text>
</comment>
<feature type="compositionally biased region" description="Low complexity" evidence="6">
    <location>
        <begin position="227"/>
        <end position="248"/>
    </location>
</feature>
<evidence type="ECO:0000313" key="7">
    <source>
        <dbReference type="EMBL" id="ORY91539.1"/>
    </source>
</evidence>
<dbReference type="OrthoDB" id="411857at2759"/>
<feature type="region of interest" description="Disordered" evidence="6">
    <location>
        <begin position="1481"/>
        <end position="1516"/>
    </location>
</feature>
<dbReference type="Gene3D" id="1.25.40.10">
    <property type="entry name" value="Tetratricopeptide repeat domain"/>
    <property type="match status" value="3"/>
</dbReference>
<comment type="caution">
    <text evidence="7">The sequence shown here is derived from an EMBL/GenBank/DDBJ whole genome shotgun (WGS) entry which is preliminary data.</text>
</comment>
<comment type="subunit">
    <text evidence="4">Binds to mitochondrial small subunit 15S rRNA.</text>
</comment>
<comment type="similarity">
    <text evidence="1">Belongs to the CCM1 family.</text>
</comment>
<dbReference type="Proteomes" id="UP000193467">
    <property type="component" value="Unassembled WGS sequence"/>
</dbReference>
<feature type="repeat" description="PPR" evidence="5">
    <location>
        <begin position="1262"/>
        <end position="1292"/>
    </location>
</feature>
<evidence type="ECO:0008006" key="9">
    <source>
        <dbReference type="Google" id="ProtNLM"/>
    </source>
</evidence>
<gene>
    <name evidence="7" type="ORF">BCR35DRAFT_69391</name>
</gene>
<dbReference type="EMBL" id="MCGR01000002">
    <property type="protein sequence ID" value="ORY91539.1"/>
    <property type="molecule type" value="Genomic_DNA"/>
</dbReference>
<sequence length="1566" mass="170892">MVVHLSSKLSHLAQSFRPQHHFNTLRNAFPSASGGHTPGFFDPANVFQQTNHAVGAASAQAAGAGASQTAGGAGGAKWSAGSRAPNWGFQSRLVSQAPATADHPSRLNDDDGDDNIHIRRPSLFTSARRPSQSRLAVRQRSGSLVSSDRPELLTLEEAGLPSARLSSAEMQRRYRSAFSKGQMTQEVKEMELEADEMDFGPPSTVVSSGRRASISSPSPTLGAQTLPKSTPARSSTPSSTRTLHTSSRFGRSSPPRADLPRVRRNSTSAAPSTSEPLAEIDPLDFPRKTHRKSADKRPPNAAPTDRTPPQWRSAPISATPEANARHQAILTAQKANNYAAVEAAVLRYTAVRDSYSVSTHNAAMEALRTTRLPNTPIRRIVELYTELFNHEKLRPDRVSYEIIIRTLASRDMEVIRNIKFLERRVKKKQLAMAARGPWYVGQPGENFMLDAEQKELQRLEKEDYLTSAVEIYKALGDLGDRLHHSAVATLIAAAANRKRVDLALSLFSRLEKSPTQEVSSSVYELLIKMYGEDKDVASVLEVFEAYLDARARGLKAGAAIRTNGWRTTAVKHAHTSSPEYELVADTGYFSGGDEALWRTTMMALFAAGDSAQAITVFQRMLDSMPGGEKAKDEPGYPKVLRPDVISNIVSGFIRSGDLESAKTWFDRGLQPTPENPAPSHIAYYSKPLYAAIDHIPNAPFVNHIYRTMLARASPEFLLVISDFIAVIDHNLAAVYAASTPEQTNLSIDAILEFRAGFEKAVEAGFIDDRGEGYSHSSGVASRMAMALGYAGRFNEAAEMYLYFAQVVRRAFHFAERNQNESLIRDSQRWVLTASGDSVAGALGMQRQGKGKDTTWIYPSAARPPIKPVAQIVSALNSIRELKEWDLVPAFETTVVESYLLSKAEVNGDVTSLKLSGALWYTIIEAFASVQSQLSRGYVPAFDFPGFEPIIDDFAASGASIPSTGINYALLVQSLKAGGMSRDRTLAVLAVLDQNLAQSIEQENAAAAAVLAAKPPVQQPVVSPEEELAATASSVEEVNSDSAVDTSATSFPTPPSTPPTYFAELPAAAPTQQTISIDKSVSHRIDSLLFNVKTNAAVQAVREAATQGRSAHPEVLGRLIEALGREGKVDNVREVYLTAYSTLAALESDPSAQSVAWVQLEDHMIIALAQAGLLNEVAYHRDRLLEAGSAPSADGYAAMILNMKETTDDAAVALMLFEESQRFGVIPNVYLFNTLISKLSRARRAKEALEYFELMKRHNLPPSSITYGAIINACCKTGDDVSAAYLFQEMVASPKFRPRVPPYNTMIQFYTQTKPDRERALHYYQQLVDAKVAPTGHTYKLLLDAYGAIGTPDLQAMQQVFHTLVNDRTVSVTGAHWAALINAHGVVTHDLEAAIKVFESVPGHPATKRSKVQLPDAVVYESLLNALLANDRADLCAKYLAEMEKKGVRMTAYVANTLIKGHAAQKNLDAARAVFESLADPPSGVAAAGNHPVDRHPKHQHQPTPSPSSANAEGPVYREPSTWDTMIRCELAAGENEKAVQLMRRVEERAFPEAGELYELERSRARR</sequence>
<dbReference type="STRING" id="106004.A0A1Y2G2D0"/>
<keyword evidence="2" id="KW-0677">Repeat</keyword>
<feature type="compositionally biased region" description="Basic and acidic residues" evidence="6">
    <location>
        <begin position="103"/>
        <end position="117"/>
    </location>
</feature>
<feature type="compositionally biased region" description="Polar residues" evidence="6">
    <location>
        <begin position="1030"/>
        <end position="1044"/>
    </location>
</feature>
<evidence type="ECO:0000256" key="2">
    <source>
        <dbReference type="ARBA" id="ARBA00022737"/>
    </source>
</evidence>
<evidence type="ECO:0000256" key="4">
    <source>
        <dbReference type="ARBA" id="ARBA00044511"/>
    </source>
</evidence>
<dbReference type="PROSITE" id="PS51375">
    <property type="entry name" value="PPR"/>
    <property type="match status" value="3"/>
</dbReference>
<feature type="region of interest" description="Disordered" evidence="6">
    <location>
        <begin position="193"/>
        <end position="324"/>
    </location>
</feature>
<feature type="compositionally biased region" description="Polar residues" evidence="6">
    <location>
        <begin position="123"/>
        <end position="146"/>
    </location>
</feature>
<organism evidence="7 8">
    <name type="scientific">Leucosporidium creatinivorum</name>
    <dbReference type="NCBI Taxonomy" id="106004"/>
    <lineage>
        <taxon>Eukaryota</taxon>
        <taxon>Fungi</taxon>
        <taxon>Dikarya</taxon>
        <taxon>Basidiomycota</taxon>
        <taxon>Pucciniomycotina</taxon>
        <taxon>Microbotryomycetes</taxon>
        <taxon>Leucosporidiales</taxon>
        <taxon>Leucosporidium</taxon>
    </lineage>
</organism>
<feature type="repeat" description="PPR" evidence="5">
    <location>
        <begin position="1227"/>
        <end position="1261"/>
    </location>
</feature>
<evidence type="ECO:0000256" key="5">
    <source>
        <dbReference type="PROSITE-ProRule" id="PRU00708"/>
    </source>
</evidence>
<dbReference type="InterPro" id="IPR011990">
    <property type="entry name" value="TPR-like_helical_dom_sf"/>
</dbReference>
<name>A0A1Y2G2D0_9BASI</name>
<dbReference type="Pfam" id="PF13041">
    <property type="entry name" value="PPR_2"/>
    <property type="match status" value="1"/>
</dbReference>
<reference evidence="7 8" key="1">
    <citation type="submission" date="2016-07" db="EMBL/GenBank/DDBJ databases">
        <title>Pervasive Adenine N6-methylation of Active Genes in Fungi.</title>
        <authorList>
            <consortium name="DOE Joint Genome Institute"/>
            <person name="Mondo S.J."/>
            <person name="Dannebaum R.O."/>
            <person name="Kuo R.C."/>
            <person name="Labutti K."/>
            <person name="Haridas S."/>
            <person name="Kuo A."/>
            <person name="Salamov A."/>
            <person name="Ahrendt S.R."/>
            <person name="Lipzen A."/>
            <person name="Sullivan W."/>
            <person name="Andreopoulos W.B."/>
            <person name="Clum A."/>
            <person name="Lindquist E."/>
            <person name="Daum C."/>
            <person name="Ramamoorthy G.K."/>
            <person name="Gryganskyi A."/>
            <person name="Culley D."/>
            <person name="Magnuson J.K."/>
            <person name="James T.Y."/>
            <person name="O'Malley M.A."/>
            <person name="Stajich J.E."/>
            <person name="Spatafora J.W."/>
            <person name="Visel A."/>
            <person name="Grigoriev I.V."/>
        </authorList>
    </citation>
    <scope>NUCLEOTIDE SEQUENCE [LARGE SCALE GENOMIC DNA]</scope>
    <source>
        <strain evidence="7 8">62-1032</strain>
    </source>
</reference>
<dbReference type="PANTHER" id="PTHR47936">
    <property type="entry name" value="PPR_LONG DOMAIN-CONTAINING PROTEIN"/>
    <property type="match status" value="1"/>
</dbReference>
<feature type="repeat" description="PPR" evidence="5">
    <location>
        <begin position="1415"/>
        <end position="1449"/>
    </location>
</feature>
<feature type="compositionally biased region" description="Polar residues" evidence="6">
    <location>
        <begin position="265"/>
        <end position="275"/>
    </location>
</feature>
<dbReference type="NCBIfam" id="TIGR00756">
    <property type="entry name" value="PPR"/>
    <property type="match status" value="2"/>
</dbReference>
<dbReference type="InParanoid" id="A0A1Y2G2D0"/>
<evidence type="ECO:0000256" key="6">
    <source>
        <dbReference type="SAM" id="MobiDB-lite"/>
    </source>
</evidence>
<keyword evidence="8" id="KW-1185">Reference proteome</keyword>
<feature type="region of interest" description="Disordered" evidence="6">
    <location>
        <begin position="1021"/>
        <end position="1060"/>
    </location>
</feature>
<dbReference type="InterPro" id="IPR002885">
    <property type="entry name" value="PPR_rpt"/>
</dbReference>
<evidence type="ECO:0000313" key="8">
    <source>
        <dbReference type="Proteomes" id="UP000193467"/>
    </source>
</evidence>
<feature type="compositionally biased region" description="Low complexity" evidence="6">
    <location>
        <begin position="207"/>
        <end position="219"/>
    </location>
</feature>
<feature type="region of interest" description="Disordered" evidence="6">
    <location>
        <begin position="95"/>
        <end position="148"/>
    </location>
</feature>